<dbReference type="InterPro" id="IPR028082">
    <property type="entry name" value="Peripla_BP_I"/>
</dbReference>
<keyword evidence="4" id="KW-0804">Transcription</keyword>
<dbReference type="SUPFAM" id="SSF53822">
    <property type="entry name" value="Periplasmic binding protein-like I"/>
    <property type="match status" value="1"/>
</dbReference>
<dbReference type="InterPro" id="IPR046335">
    <property type="entry name" value="LacI/GalR-like_sensor"/>
</dbReference>
<proteinExistence type="predicted"/>
<dbReference type="GO" id="GO:0003700">
    <property type="term" value="F:DNA-binding transcription factor activity"/>
    <property type="evidence" value="ECO:0007669"/>
    <property type="project" value="InterPro"/>
</dbReference>
<dbReference type="InterPro" id="IPR036388">
    <property type="entry name" value="WH-like_DNA-bd_sf"/>
</dbReference>
<comment type="caution">
    <text evidence="6">The sequence shown here is derived from an EMBL/GenBank/DDBJ whole genome shotgun (WGS) entry which is preliminary data.</text>
</comment>
<dbReference type="GO" id="GO:0000976">
    <property type="term" value="F:transcription cis-regulatory region binding"/>
    <property type="evidence" value="ECO:0007669"/>
    <property type="project" value="TreeGrafter"/>
</dbReference>
<keyword evidence="3" id="KW-0238">DNA-binding</keyword>
<name>A0A941IQM7_9ACTN</name>
<evidence type="ECO:0000256" key="1">
    <source>
        <dbReference type="ARBA" id="ARBA00022491"/>
    </source>
</evidence>
<evidence type="ECO:0000256" key="4">
    <source>
        <dbReference type="ARBA" id="ARBA00023163"/>
    </source>
</evidence>
<dbReference type="EMBL" id="JAGSOG010000022">
    <property type="protein sequence ID" value="MBR7833098.1"/>
    <property type="molecule type" value="Genomic_DNA"/>
</dbReference>
<evidence type="ECO:0000256" key="3">
    <source>
        <dbReference type="ARBA" id="ARBA00023125"/>
    </source>
</evidence>
<dbReference type="Pfam" id="PF13377">
    <property type="entry name" value="Peripla_BP_3"/>
    <property type="match status" value="1"/>
</dbReference>
<dbReference type="PROSITE" id="PS50949">
    <property type="entry name" value="HTH_GNTR"/>
    <property type="match status" value="1"/>
</dbReference>
<protein>
    <submittedName>
        <fullName evidence="6">GntR family transcriptional regulator</fullName>
    </submittedName>
</protein>
<keyword evidence="7" id="KW-1185">Reference proteome</keyword>
<dbReference type="CDD" id="cd07377">
    <property type="entry name" value="WHTH_GntR"/>
    <property type="match status" value="1"/>
</dbReference>
<reference evidence="6" key="1">
    <citation type="submission" date="2021-04" db="EMBL/GenBank/DDBJ databases">
        <title>Genome based classification of Actinospica acidithermotolerans sp. nov., an actinobacterium isolated from an Indonesian hot spring.</title>
        <authorList>
            <person name="Kusuma A.B."/>
            <person name="Putra K.E."/>
            <person name="Nafisah S."/>
            <person name="Loh J."/>
            <person name="Nouioui I."/>
            <person name="Goodfellow M."/>
        </authorList>
    </citation>
    <scope>NUCLEOTIDE SEQUENCE</scope>
    <source>
        <strain evidence="6">CSCA 57</strain>
    </source>
</reference>
<dbReference type="Gene3D" id="3.40.50.2300">
    <property type="match status" value="2"/>
</dbReference>
<dbReference type="Gene3D" id="1.10.10.10">
    <property type="entry name" value="Winged helix-like DNA-binding domain superfamily/Winged helix DNA-binding domain"/>
    <property type="match status" value="1"/>
</dbReference>
<keyword evidence="1" id="KW-0678">Repressor</keyword>
<dbReference type="InterPro" id="IPR036390">
    <property type="entry name" value="WH_DNA-bd_sf"/>
</dbReference>
<dbReference type="PANTHER" id="PTHR30146:SF95">
    <property type="entry name" value="RIBOSE OPERON REPRESSOR"/>
    <property type="match status" value="1"/>
</dbReference>
<dbReference type="Pfam" id="PF00392">
    <property type="entry name" value="GntR"/>
    <property type="match status" value="1"/>
</dbReference>
<evidence type="ECO:0000313" key="7">
    <source>
        <dbReference type="Proteomes" id="UP000675781"/>
    </source>
</evidence>
<feature type="domain" description="HTH gntR-type" evidence="5">
    <location>
        <begin position="4"/>
        <end position="72"/>
    </location>
</feature>
<dbReference type="SUPFAM" id="SSF46785">
    <property type="entry name" value="Winged helix' DNA-binding domain"/>
    <property type="match status" value="1"/>
</dbReference>
<dbReference type="CDD" id="cd06267">
    <property type="entry name" value="PBP1_LacI_sugar_binding-like"/>
    <property type="match status" value="1"/>
</dbReference>
<accession>A0A941IQM7</accession>
<dbReference type="AlphaFoldDB" id="A0A941IQM7"/>
<evidence type="ECO:0000259" key="5">
    <source>
        <dbReference type="PROSITE" id="PS50949"/>
    </source>
</evidence>
<dbReference type="Proteomes" id="UP000675781">
    <property type="component" value="Unassembled WGS sequence"/>
</dbReference>
<evidence type="ECO:0000256" key="2">
    <source>
        <dbReference type="ARBA" id="ARBA00023015"/>
    </source>
</evidence>
<keyword evidence="2" id="KW-0805">Transcription regulation</keyword>
<gene>
    <name evidence="6" type="ORF">KDL01_07475</name>
</gene>
<dbReference type="InterPro" id="IPR000524">
    <property type="entry name" value="Tscrpt_reg_HTH_GntR"/>
</dbReference>
<evidence type="ECO:0000313" key="6">
    <source>
        <dbReference type="EMBL" id="MBR7833098.1"/>
    </source>
</evidence>
<dbReference type="PANTHER" id="PTHR30146">
    <property type="entry name" value="LACI-RELATED TRANSCRIPTIONAL REPRESSOR"/>
    <property type="match status" value="1"/>
</dbReference>
<dbReference type="SMART" id="SM00345">
    <property type="entry name" value="HTH_GNTR"/>
    <property type="match status" value="1"/>
</dbReference>
<organism evidence="6 7">
    <name type="scientific">Actinospica durhamensis</name>
    <dbReference type="NCBI Taxonomy" id="1508375"/>
    <lineage>
        <taxon>Bacteria</taxon>
        <taxon>Bacillati</taxon>
        <taxon>Actinomycetota</taxon>
        <taxon>Actinomycetes</taxon>
        <taxon>Catenulisporales</taxon>
        <taxon>Actinospicaceae</taxon>
        <taxon>Actinospica</taxon>
    </lineage>
</organism>
<sequence>MREKLLYEQVYAELKARIREGRIGVDARLPAPADLGTEFSVSAITVKRALDMLQAEGYVVRRPKHGTVVISADPQPAPAAAVRGATEPGAYPPLPANARAEGAPLLGALITSFDDTFGTALLASMIGATSGRANLVLKTSVGEEAAEGPLIEELLAAGIRGLAFQPSSSQSIPPLLMGLLARSFPVVIIDRSLDGVPVSTVCSDNLAGARAATEYLFELGHRRLGLITSASRVSTVEDRRNGYVRAHAGAGVPHQEADEFHELYSVTPGSRVDASEDLAKLTAFVEARPELTAYLVSEHHLAIMLRRACRDLGRRIPQDVSIVCFDQPPAALDDSPYPFTHVAQPQAELGARVVEELFAQLAEPGAVTKHVLPTRLVPGASTAPPPRS</sequence>
<dbReference type="RefSeq" id="WP_212527620.1">
    <property type="nucleotide sequence ID" value="NZ_JAGSOG010000022.1"/>
</dbReference>